<dbReference type="InterPro" id="IPR001279">
    <property type="entry name" value="Metallo-B-lactamas"/>
</dbReference>
<feature type="domain" description="Metallo-beta-lactamase" evidence="2">
    <location>
        <begin position="41"/>
        <end position="231"/>
    </location>
</feature>
<evidence type="ECO:0000256" key="1">
    <source>
        <dbReference type="ARBA" id="ARBA00022723"/>
    </source>
</evidence>
<dbReference type="SMART" id="SM00849">
    <property type="entry name" value="Lactamase_B"/>
    <property type="match status" value="1"/>
</dbReference>
<dbReference type="InterPro" id="IPR036866">
    <property type="entry name" value="RibonucZ/Hydroxyglut_hydro"/>
</dbReference>
<dbReference type="Proteomes" id="UP000028411">
    <property type="component" value="Unassembled WGS sequence"/>
</dbReference>
<comment type="caution">
    <text evidence="3">The sequence shown here is derived from an EMBL/GenBank/DDBJ whole genome shotgun (WGS) entry which is preliminary data.</text>
</comment>
<dbReference type="PANTHER" id="PTHR43084">
    <property type="entry name" value="PERSULFIDE DIOXYGENASE ETHE1"/>
    <property type="match status" value="1"/>
</dbReference>
<dbReference type="InterPro" id="IPR051682">
    <property type="entry name" value="Mito_Persulfide_Diox"/>
</dbReference>
<dbReference type="eggNOG" id="COG0491">
    <property type="taxonomic scope" value="Bacteria"/>
</dbReference>
<sequence>MEATMVEKRMLDEALAKAAQQVTAARKALPVIRAFFDAPTFTVTYVIHDAANRRAAVIDSVLAYDPASGRTSPDTADPIIAYIEAEGLTVDWHLETHAHADHLSAAPYLQRKLGGEIAIGAHIREVQQTFGKLFNAGVEFVPDGSQFDHLWQDGDSFSIGDLAVTVLHVPGHTPACVAYVVGDAVFVGDTMFMPDYGTARADFPGGNARQLFRSLRRLLELPPETRLFMCHDYLPDGRDHYVWETTVGEQRRANIHAHDGISEDTFVAIREARDHTLDMPRLILPSVQVNMRAGHLPPPDDNGVVYLKIPVNQL</sequence>
<accession>A0A081RCJ8</accession>
<dbReference type="GO" id="GO:0070813">
    <property type="term" value="P:hydrogen sulfide metabolic process"/>
    <property type="evidence" value="ECO:0007669"/>
    <property type="project" value="TreeGrafter"/>
</dbReference>
<organism evidence="3 4">
    <name type="scientific">Sphingobium chlorophenolicum</name>
    <dbReference type="NCBI Taxonomy" id="46429"/>
    <lineage>
        <taxon>Bacteria</taxon>
        <taxon>Pseudomonadati</taxon>
        <taxon>Pseudomonadota</taxon>
        <taxon>Alphaproteobacteria</taxon>
        <taxon>Sphingomonadales</taxon>
        <taxon>Sphingomonadaceae</taxon>
        <taxon>Sphingobium</taxon>
    </lineage>
</organism>
<dbReference type="Gene3D" id="3.60.15.10">
    <property type="entry name" value="Ribonuclease Z/Hydroxyacylglutathione hydrolase-like"/>
    <property type="match status" value="1"/>
</dbReference>
<reference evidence="3 4" key="1">
    <citation type="submission" date="2014-02" db="EMBL/GenBank/DDBJ databases">
        <title>Whole genome sequence of Sphingobium chlorophenolicum NBRC 16172.</title>
        <authorList>
            <person name="Gan H.M."/>
            <person name="Gan H.Y."/>
            <person name="Chew T.H."/>
            <person name="Savka M.A."/>
        </authorList>
    </citation>
    <scope>NUCLEOTIDE SEQUENCE [LARGE SCALE GENOMIC DNA]</scope>
    <source>
        <strain evidence="3 4">NBRC 16172</strain>
    </source>
</reference>
<dbReference type="GO" id="GO:0006749">
    <property type="term" value="P:glutathione metabolic process"/>
    <property type="evidence" value="ECO:0007669"/>
    <property type="project" value="InterPro"/>
</dbReference>
<proteinExistence type="predicted"/>
<dbReference type="PATRIC" id="fig|46429.4.peg.2804"/>
<protein>
    <submittedName>
        <fullName evidence="3">Hydroxyacylglutathione hydrolase</fullName>
        <ecNumber evidence="3">3.1.2.6</ecNumber>
    </submittedName>
</protein>
<dbReference type="AlphaFoldDB" id="A0A081RCJ8"/>
<dbReference type="Pfam" id="PF00753">
    <property type="entry name" value="Lactamase_B"/>
    <property type="match status" value="1"/>
</dbReference>
<dbReference type="GO" id="GO:0046872">
    <property type="term" value="F:metal ion binding"/>
    <property type="evidence" value="ECO:0007669"/>
    <property type="project" value="UniProtKB-KW"/>
</dbReference>
<dbReference type="EMBL" id="JFHR01000032">
    <property type="protein sequence ID" value="KEQ52921.1"/>
    <property type="molecule type" value="Genomic_DNA"/>
</dbReference>
<dbReference type="SUPFAM" id="SSF56281">
    <property type="entry name" value="Metallo-hydrolase/oxidoreductase"/>
    <property type="match status" value="1"/>
</dbReference>
<keyword evidence="1" id="KW-0479">Metal-binding</keyword>
<dbReference type="InterPro" id="IPR044528">
    <property type="entry name" value="POD-like_MBL-fold"/>
</dbReference>
<dbReference type="GO" id="GO:0050313">
    <property type="term" value="F:sulfur dioxygenase activity"/>
    <property type="evidence" value="ECO:0007669"/>
    <property type="project" value="InterPro"/>
</dbReference>
<name>A0A081RCJ8_SPHCR</name>
<evidence type="ECO:0000313" key="3">
    <source>
        <dbReference type="EMBL" id="KEQ52921.1"/>
    </source>
</evidence>
<evidence type="ECO:0000259" key="2">
    <source>
        <dbReference type="SMART" id="SM00849"/>
    </source>
</evidence>
<gene>
    <name evidence="3" type="primary">gloB_2</name>
    <name evidence="3" type="ORF">BV95_02832</name>
</gene>
<evidence type="ECO:0000313" key="4">
    <source>
        <dbReference type="Proteomes" id="UP000028411"/>
    </source>
</evidence>
<dbReference type="GO" id="GO:0004416">
    <property type="term" value="F:hydroxyacylglutathione hydrolase activity"/>
    <property type="evidence" value="ECO:0007669"/>
    <property type="project" value="UniProtKB-EC"/>
</dbReference>
<dbReference type="EC" id="3.1.2.6" evidence="3"/>
<dbReference type="PANTHER" id="PTHR43084:SF1">
    <property type="entry name" value="PERSULFIDE DIOXYGENASE ETHE1, MITOCHONDRIAL"/>
    <property type="match status" value="1"/>
</dbReference>
<dbReference type="CDD" id="cd07724">
    <property type="entry name" value="POD-like_MBL-fold"/>
    <property type="match status" value="1"/>
</dbReference>
<keyword evidence="3" id="KW-0378">Hydrolase</keyword>